<evidence type="ECO:0000256" key="4">
    <source>
        <dbReference type="ARBA" id="ARBA00022840"/>
    </source>
</evidence>
<dbReference type="SUPFAM" id="SSF56112">
    <property type="entry name" value="Protein kinase-like (PK-like)"/>
    <property type="match status" value="1"/>
</dbReference>
<dbReference type="InterPro" id="IPR000719">
    <property type="entry name" value="Prot_kinase_dom"/>
</dbReference>
<keyword evidence="2" id="KW-0547">Nucleotide-binding</keyword>
<dbReference type="EMBL" id="BARU01031786">
    <property type="protein sequence ID" value="GAH63725.1"/>
    <property type="molecule type" value="Genomic_DNA"/>
</dbReference>
<feature type="domain" description="Protein kinase" evidence="5">
    <location>
        <begin position="91"/>
        <end position="176"/>
    </location>
</feature>
<dbReference type="PANTHER" id="PTHR43289">
    <property type="entry name" value="MITOGEN-ACTIVATED PROTEIN KINASE KINASE KINASE 20-RELATED"/>
    <property type="match status" value="1"/>
</dbReference>
<dbReference type="AlphaFoldDB" id="X1I327"/>
<reference evidence="6" key="1">
    <citation type="journal article" date="2014" name="Front. Microbiol.">
        <title>High frequency of phylogenetically diverse reductive dehalogenase-homologous genes in deep subseafloor sedimentary metagenomes.</title>
        <authorList>
            <person name="Kawai M."/>
            <person name="Futagami T."/>
            <person name="Toyoda A."/>
            <person name="Takaki Y."/>
            <person name="Nishi S."/>
            <person name="Hori S."/>
            <person name="Arai W."/>
            <person name="Tsubouchi T."/>
            <person name="Morono Y."/>
            <person name="Uchiyama I."/>
            <person name="Ito T."/>
            <person name="Fujiyama A."/>
            <person name="Inagaki F."/>
            <person name="Takami H."/>
        </authorList>
    </citation>
    <scope>NUCLEOTIDE SEQUENCE</scope>
    <source>
        <strain evidence="6">Expedition CK06-06</strain>
    </source>
</reference>
<evidence type="ECO:0000256" key="2">
    <source>
        <dbReference type="ARBA" id="ARBA00022741"/>
    </source>
</evidence>
<comment type="caution">
    <text evidence="6">The sequence shown here is derived from an EMBL/GenBank/DDBJ whole genome shotgun (WGS) entry which is preliminary data.</text>
</comment>
<dbReference type="InterPro" id="IPR011009">
    <property type="entry name" value="Kinase-like_dom_sf"/>
</dbReference>
<name>X1I327_9ZZZZ</name>
<keyword evidence="1" id="KW-0808">Transferase</keyword>
<keyword evidence="3" id="KW-0418">Kinase</keyword>
<feature type="non-terminal residue" evidence="6">
    <location>
        <position position="176"/>
    </location>
</feature>
<gene>
    <name evidence="6" type="ORF">S03H2_50224</name>
</gene>
<evidence type="ECO:0000256" key="1">
    <source>
        <dbReference type="ARBA" id="ARBA00022679"/>
    </source>
</evidence>
<dbReference type="GO" id="GO:0004674">
    <property type="term" value="F:protein serine/threonine kinase activity"/>
    <property type="evidence" value="ECO:0007669"/>
    <property type="project" value="TreeGrafter"/>
</dbReference>
<dbReference type="GO" id="GO:0005524">
    <property type="term" value="F:ATP binding"/>
    <property type="evidence" value="ECO:0007669"/>
    <property type="project" value="UniProtKB-KW"/>
</dbReference>
<keyword evidence="4" id="KW-0067">ATP-binding</keyword>
<dbReference type="Pfam" id="PF00069">
    <property type="entry name" value="Pkinase"/>
    <property type="match status" value="1"/>
</dbReference>
<organism evidence="6">
    <name type="scientific">marine sediment metagenome</name>
    <dbReference type="NCBI Taxonomy" id="412755"/>
    <lineage>
        <taxon>unclassified sequences</taxon>
        <taxon>metagenomes</taxon>
        <taxon>ecological metagenomes</taxon>
    </lineage>
</organism>
<evidence type="ECO:0000313" key="6">
    <source>
        <dbReference type="EMBL" id="GAH63725.1"/>
    </source>
</evidence>
<evidence type="ECO:0000259" key="5">
    <source>
        <dbReference type="PROSITE" id="PS50011"/>
    </source>
</evidence>
<accession>X1I327</accession>
<proteinExistence type="predicted"/>
<dbReference type="Gene3D" id="3.30.200.20">
    <property type="entry name" value="Phosphorylase Kinase, domain 1"/>
    <property type="match status" value="1"/>
</dbReference>
<evidence type="ECO:0000256" key="3">
    <source>
        <dbReference type="ARBA" id="ARBA00022777"/>
    </source>
</evidence>
<protein>
    <recommendedName>
        <fullName evidence="5">Protein kinase domain-containing protein</fullName>
    </recommendedName>
</protein>
<sequence length="176" mass="19805">MAGQIDNNQEHILEEAVQQFVDAQLRGQDPDIDEFVKQYPEFERRLRQRIENLQKIDALFDSLVQAGEEELAPTASFGDSVVRPGRQIGQFRIERELGRGGAGVVYLAHDTKLDRPVAIKSLPVELMDNPKARSRFAREARVLASLNHPNIATIYEELKEAEGAGYLVLEYISGDT</sequence>
<dbReference type="PROSITE" id="PS50011">
    <property type="entry name" value="PROTEIN_KINASE_DOM"/>
    <property type="match status" value="1"/>
</dbReference>
<dbReference type="PANTHER" id="PTHR43289:SF6">
    <property type="entry name" value="SERINE_THREONINE-PROTEIN KINASE NEKL-3"/>
    <property type="match status" value="1"/>
</dbReference>